<keyword evidence="1" id="KW-0238">DNA-binding</keyword>
<proteinExistence type="predicted"/>
<dbReference type="PROSITE" id="PS50943">
    <property type="entry name" value="HTH_CROC1"/>
    <property type="match status" value="1"/>
</dbReference>
<sequence length="65" mass="7229">MSNETGFRKARISAGLSVQQVMTALKVSDATVYNWETGSYAPRAALLPKIAQLYHCTIDDLLRKE</sequence>
<reference evidence="3" key="1">
    <citation type="journal article" date="2021" name="Proc. Natl. Acad. Sci. U.S.A.">
        <title>A Catalog of Tens of Thousands of Viruses from Human Metagenomes Reveals Hidden Associations with Chronic Diseases.</title>
        <authorList>
            <person name="Tisza M.J."/>
            <person name="Buck C.B."/>
        </authorList>
    </citation>
    <scope>NUCLEOTIDE SEQUENCE</scope>
    <source>
        <strain evidence="3">CtY4J10</strain>
    </source>
</reference>
<dbReference type="PANTHER" id="PTHR46558:SF11">
    <property type="entry name" value="HTH-TYPE TRANSCRIPTIONAL REGULATOR XRE"/>
    <property type="match status" value="1"/>
</dbReference>
<dbReference type="SUPFAM" id="SSF47413">
    <property type="entry name" value="lambda repressor-like DNA-binding domains"/>
    <property type="match status" value="1"/>
</dbReference>
<dbReference type="EMBL" id="BK035411">
    <property type="protein sequence ID" value="DAG99363.1"/>
    <property type="molecule type" value="Genomic_DNA"/>
</dbReference>
<dbReference type="Pfam" id="PF01381">
    <property type="entry name" value="HTH_3"/>
    <property type="match status" value="1"/>
</dbReference>
<feature type="domain" description="HTH cro/C1-type" evidence="2">
    <location>
        <begin position="7"/>
        <end position="61"/>
    </location>
</feature>
<name>A0A8S5VVN8_9CAUD</name>
<accession>A0A8S5VVN8</accession>
<protein>
    <submittedName>
        <fullName evidence="3">Helix-turn-helix domain protein</fullName>
    </submittedName>
</protein>
<dbReference type="InterPro" id="IPR001387">
    <property type="entry name" value="Cro/C1-type_HTH"/>
</dbReference>
<evidence type="ECO:0000313" key="3">
    <source>
        <dbReference type="EMBL" id="DAG99363.1"/>
    </source>
</evidence>
<evidence type="ECO:0000256" key="1">
    <source>
        <dbReference type="ARBA" id="ARBA00023125"/>
    </source>
</evidence>
<dbReference type="PANTHER" id="PTHR46558">
    <property type="entry name" value="TRACRIPTIONAL REGULATORY PROTEIN-RELATED-RELATED"/>
    <property type="match status" value="1"/>
</dbReference>
<dbReference type="Gene3D" id="1.10.260.40">
    <property type="entry name" value="lambda repressor-like DNA-binding domains"/>
    <property type="match status" value="1"/>
</dbReference>
<dbReference type="CDD" id="cd00093">
    <property type="entry name" value="HTH_XRE"/>
    <property type="match status" value="1"/>
</dbReference>
<dbReference type="SMART" id="SM00530">
    <property type="entry name" value="HTH_XRE"/>
    <property type="match status" value="1"/>
</dbReference>
<organism evidence="3">
    <name type="scientific">Ackermannviridae sp</name>
    <dbReference type="NCBI Taxonomy" id="2831612"/>
    <lineage>
        <taxon>Viruses</taxon>
        <taxon>Duplodnaviria</taxon>
        <taxon>Heunggongvirae</taxon>
        <taxon>Uroviricota</taxon>
        <taxon>Caudoviricetes</taxon>
        <taxon>Pantevenvirales</taxon>
        <taxon>Ackermannviridae</taxon>
    </lineage>
</organism>
<evidence type="ECO:0000259" key="2">
    <source>
        <dbReference type="PROSITE" id="PS50943"/>
    </source>
</evidence>
<dbReference type="InterPro" id="IPR010982">
    <property type="entry name" value="Lambda_DNA-bd_dom_sf"/>
</dbReference>
<dbReference type="GO" id="GO:0003677">
    <property type="term" value="F:DNA binding"/>
    <property type="evidence" value="ECO:0007669"/>
    <property type="project" value="UniProtKB-KW"/>
</dbReference>